<dbReference type="RefSeq" id="XP_018228991.1">
    <property type="nucleotide sequence ID" value="XM_018374769.1"/>
</dbReference>
<keyword evidence="5" id="KW-0653">Protein transport</keyword>
<keyword evidence="6" id="KW-0811">Translocation</keyword>
<dbReference type="GO" id="GO:0015031">
    <property type="term" value="P:protein transport"/>
    <property type="evidence" value="ECO:0007669"/>
    <property type="project" value="UniProtKB-KW"/>
</dbReference>
<dbReference type="GO" id="GO:0031369">
    <property type="term" value="F:translation initiation factor binding"/>
    <property type="evidence" value="ECO:0007669"/>
    <property type="project" value="TreeGrafter"/>
</dbReference>
<dbReference type="VEuPathDB" id="FungiDB:T551_02506"/>
<reference evidence="14" key="1">
    <citation type="journal article" date="2016" name="Nat. Commun.">
        <title>Genome analysis of three Pneumocystis species reveals adaptation mechanisms to life exclusively in mammalian hosts.</title>
        <authorList>
            <person name="Ma L."/>
            <person name="Chen Z."/>
            <person name="Huang D.W."/>
            <person name="Kutty G."/>
            <person name="Ishihara M."/>
            <person name="Wang H."/>
            <person name="Abouelleil A."/>
            <person name="Bishop L."/>
            <person name="Davey E."/>
            <person name="Deng R."/>
            <person name="Deng X."/>
            <person name="Fan L."/>
            <person name="Fantoni G."/>
            <person name="Fitzgerald M."/>
            <person name="Gogineni E."/>
            <person name="Goldberg J.M."/>
            <person name="Handley G."/>
            <person name="Hu X."/>
            <person name="Huber C."/>
            <person name="Jiao X."/>
            <person name="Jones K."/>
            <person name="Levin J.Z."/>
            <person name="Liu Y."/>
            <person name="Macdonald P."/>
            <person name="Melnikov A."/>
            <person name="Raley C."/>
            <person name="Sassi M."/>
            <person name="Sherman B.T."/>
            <person name="Song X."/>
            <person name="Sykes S."/>
            <person name="Tran B."/>
            <person name="Walsh L."/>
            <person name="Xia Y."/>
            <person name="Yang J."/>
            <person name="Young S."/>
            <person name="Zeng Q."/>
            <person name="Zheng X."/>
            <person name="Stephens R."/>
            <person name="Nusbaum C."/>
            <person name="Birren B.W."/>
            <person name="Azadi P."/>
            <person name="Lempicki R.A."/>
            <person name="Cuomo C.A."/>
            <person name="Kovacs J.A."/>
        </authorList>
    </citation>
    <scope>NUCLEOTIDE SEQUENCE [LARGE SCALE GENOMIC DNA]</scope>
    <source>
        <strain evidence="14">RU7</strain>
    </source>
</reference>
<evidence type="ECO:0000256" key="2">
    <source>
        <dbReference type="ARBA" id="ARBA00011056"/>
    </source>
</evidence>
<dbReference type="OrthoDB" id="420884at2759"/>
<evidence type="ECO:0000256" key="4">
    <source>
        <dbReference type="ARBA" id="ARBA00022816"/>
    </source>
</evidence>
<evidence type="ECO:0000256" key="3">
    <source>
        <dbReference type="ARBA" id="ARBA00022448"/>
    </source>
</evidence>
<dbReference type="Pfam" id="PF07817">
    <property type="entry name" value="GLE1"/>
    <property type="match status" value="1"/>
</dbReference>
<evidence type="ECO:0000256" key="8">
    <source>
        <dbReference type="ARBA" id="ARBA00023242"/>
    </source>
</evidence>
<dbReference type="Gene3D" id="1.25.40.510">
    <property type="entry name" value="GLE1-like"/>
    <property type="match status" value="1"/>
</dbReference>
<dbReference type="GO" id="GO:0000822">
    <property type="term" value="F:inositol hexakisphosphate binding"/>
    <property type="evidence" value="ECO:0007669"/>
    <property type="project" value="TreeGrafter"/>
</dbReference>
<evidence type="ECO:0000256" key="9">
    <source>
        <dbReference type="ARBA" id="ARBA00026227"/>
    </source>
</evidence>
<dbReference type="EMBL" id="LFWA01000011">
    <property type="protein sequence ID" value="KTW28656.1"/>
    <property type="molecule type" value="Genomic_DNA"/>
</dbReference>
<sequence length="505" mass="59352">MHFRNIQSISEGYEEENTSDSEDLEYPVNQMKYDFDSWQIYNEKTKEMVHSAMEKKALEIDHAFSLIGHWTQNLPHDFDYDNIFLKKHLQKMTMEHKEIDFKESILFEHRNKEIMENIEKAILREDEKEKERIRKSIEVKQLQKIAYENKKAEEKKVVKIVEEMIKHEEMKDNKESIINEEVKNDKKKIENNKEKIESNKDEMNTVNIADTFQSPVLEQKKREYTYNAIDRVLMYRKKIEDIKLNVLKPVSENEIWRKFCFQNKRKIIPKCGQLTNSKQKIARITKDLEEIIIMSKEVAITVYHWILNFLSKAIIKQAETEVTVNLYSAYPLATVCVFLMSSHPDLIDILLARFAKKCPYTIPYLKTEEGRKALGFYRSKNGKYEEEVSYTERQCGIFAVFAAIIQTQHIPNCLPMHFGWTLLAKLLNEPPSSETVFAIISTFMDISGNAFARHYGLQADKLIRLAVKDWVGDNKGSSATRLKILGEEWITQRKIGLKNGGYFEE</sequence>
<dbReference type="GO" id="GO:0016973">
    <property type="term" value="P:poly(A)+ mRNA export from nucleus"/>
    <property type="evidence" value="ECO:0007669"/>
    <property type="project" value="InterPro"/>
</dbReference>
<keyword evidence="11" id="KW-0175">Coiled coil</keyword>
<dbReference type="GeneID" id="28941024"/>
<dbReference type="InterPro" id="IPR012476">
    <property type="entry name" value="GLE1"/>
</dbReference>
<dbReference type="AlphaFoldDB" id="A0A0W4ZJW4"/>
<feature type="compositionally biased region" description="Acidic residues" evidence="12">
    <location>
        <begin position="12"/>
        <end position="25"/>
    </location>
</feature>
<evidence type="ECO:0000256" key="12">
    <source>
        <dbReference type="SAM" id="MobiDB-lite"/>
    </source>
</evidence>
<evidence type="ECO:0000256" key="1">
    <source>
        <dbReference type="ARBA" id="ARBA00004567"/>
    </source>
</evidence>
<evidence type="ECO:0000256" key="6">
    <source>
        <dbReference type="ARBA" id="ARBA00023010"/>
    </source>
</evidence>
<dbReference type="PANTHER" id="PTHR12960">
    <property type="entry name" value="GLE-1-RELATED"/>
    <property type="match status" value="1"/>
</dbReference>
<dbReference type="STRING" id="1408657.A0A0W4ZJW4"/>
<feature type="region of interest" description="Disordered" evidence="12">
    <location>
        <begin position="1"/>
        <end position="25"/>
    </location>
</feature>
<proteinExistence type="inferred from homology"/>
<dbReference type="GO" id="GO:0005543">
    <property type="term" value="F:phospholipid binding"/>
    <property type="evidence" value="ECO:0007669"/>
    <property type="project" value="TreeGrafter"/>
</dbReference>
<keyword evidence="8" id="KW-0539">Nucleus</keyword>
<comment type="similarity">
    <text evidence="2">Belongs to the GLE1 family.</text>
</comment>
<name>A0A0W4ZJW4_PNEJ7</name>
<feature type="coiled-coil region" evidence="11">
    <location>
        <begin position="111"/>
        <end position="143"/>
    </location>
</feature>
<comment type="subcellular location">
    <subcellularLocation>
        <location evidence="1">Nucleus</location>
        <location evidence="1">Nuclear pore complex</location>
    </subcellularLocation>
</comment>
<comment type="caution">
    <text evidence="13">The sequence shown here is derived from an EMBL/GenBank/DDBJ whole genome shotgun (WGS) entry which is preliminary data.</text>
</comment>
<feature type="compositionally biased region" description="Polar residues" evidence="12">
    <location>
        <begin position="1"/>
        <end position="10"/>
    </location>
</feature>
<evidence type="ECO:0000256" key="5">
    <source>
        <dbReference type="ARBA" id="ARBA00022927"/>
    </source>
</evidence>
<protein>
    <recommendedName>
        <fullName evidence="9">mRNA export factor GLE1</fullName>
    </recommendedName>
    <alternativeName>
        <fullName evidence="10">Nucleoporin GLE1</fullName>
    </alternativeName>
</protein>
<evidence type="ECO:0000256" key="10">
    <source>
        <dbReference type="ARBA" id="ARBA00029983"/>
    </source>
</evidence>
<keyword evidence="3" id="KW-0813">Transport</keyword>
<accession>A0A0W4ZJW4</accession>
<evidence type="ECO:0000313" key="14">
    <source>
        <dbReference type="Proteomes" id="UP000053447"/>
    </source>
</evidence>
<evidence type="ECO:0000256" key="11">
    <source>
        <dbReference type="SAM" id="Coils"/>
    </source>
</evidence>
<dbReference type="PANTHER" id="PTHR12960:SF0">
    <property type="entry name" value="MRNA EXPORT FACTOR GLE1"/>
    <property type="match status" value="1"/>
</dbReference>
<keyword evidence="4" id="KW-0509">mRNA transport</keyword>
<dbReference type="eggNOG" id="KOG2412">
    <property type="taxonomic scope" value="Eukaryota"/>
</dbReference>
<dbReference type="InterPro" id="IPR038506">
    <property type="entry name" value="GLE1-like_sf"/>
</dbReference>
<evidence type="ECO:0000256" key="7">
    <source>
        <dbReference type="ARBA" id="ARBA00023132"/>
    </source>
</evidence>
<evidence type="ECO:0000313" key="13">
    <source>
        <dbReference type="EMBL" id="KTW28656.1"/>
    </source>
</evidence>
<organism evidence="13 14">
    <name type="scientific">Pneumocystis jirovecii (strain RU7)</name>
    <name type="common">Human pneumocystis pneumonia agent</name>
    <dbReference type="NCBI Taxonomy" id="1408657"/>
    <lineage>
        <taxon>Eukaryota</taxon>
        <taxon>Fungi</taxon>
        <taxon>Dikarya</taxon>
        <taxon>Ascomycota</taxon>
        <taxon>Taphrinomycotina</taxon>
        <taxon>Pneumocystomycetes</taxon>
        <taxon>Pneumocystaceae</taxon>
        <taxon>Pneumocystis</taxon>
    </lineage>
</organism>
<feature type="coiled-coil region" evidence="11">
    <location>
        <begin position="179"/>
        <end position="206"/>
    </location>
</feature>
<dbReference type="Proteomes" id="UP000053447">
    <property type="component" value="Unassembled WGS sequence"/>
</dbReference>
<keyword evidence="14" id="KW-1185">Reference proteome</keyword>
<keyword evidence="7" id="KW-0906">Nuclear pore complex</keyword>
<dbReference type="GO" id="GO:0044614">
    <property type="term" value="C:nuclear pore cytoplasmic filaments"/>
    <property type="evidence" value="ECO:0007669"/>
    <property type="project" value="TreeGrafter"/>
</dbReference>
<gene>
    <name evidence="13" type="ORF">T551_02506</name>
</gene>
<dbReference type="GO" id="GO:0005737">
    <property type="term" value="C:cytoplasm"/>
    <property type="evidence" value="ECO:0007669"/>
    <property type="project" value="TreeGrafter"/>
</dbReference>